<reference evidence="3 4" key="2">
    <citation type="submission" date="2012-06" db="EMBL/GenBank/DDBJ databases">
        <authorList>
            <person name="Fiebig A."/>
        </authorList>
    </citation>
    <scope>NUCLEOTIDE SEQUENCE [LARGE SCALE GENOMIC DNA]</scope>
    <source>
        <strain evidence="3 4">DFL-43</strain>
    </source>
</reference>
<dbReference type="eggNOG" id="COG5350">
    <property type="taxonomic scope" value="Bacteria"/>
</dbReference>
<dbReference type="RefSeq" id="WP_007198134.1">
    <property type="nucleotide sequence ID" value="NZ_CM002917.1"/>
</dbReference>
<evidence type="ECO:0000259" key="2">
    <source>
        <dbReference type="PROSITE" id="PS50056"/>
    </source>
</evidence>
<dbReference type="HOGENOM" id="CLU_120986_0_0_5"/>
<evidence type="ECO:0000256" key="1">
    <source>
        <dbReference type="SAM" id="MobiDB-lite"/>
    </source>
</evidence>
<sequence length="189" mass="20559">MPYLVVCPLNQIAESAVLHGAREMISLLAENQQFHRPGVIDPDRHLNLGVNDISQARQGLVAPGEDHVERIIAFAREWDRNAPLVIHCWMGISRSPASALIAALALAPDQDDGALARRLRDASPYATPNQRLIEIGDTMLGRGGKLTHAVQKIGRGAEAFQGSRFCLGLRPDDDVPPATPDRPAAKRTQ</sequence>
<proteinExistence type="predicted"/>
<feature type="region of interest" description="Disordered" evidence="1">
    <location>
        <begin position="170"/>
        <end position="189"/>
    </location>
</feature>
<dbReference type="STRING" id="411684.HPDFL43_11816"/>
<dbReference type="InterPro" id="IPR000387">
    <property type="entry name" value="Tyr_Pase_dom"/>
</dbReference>
<dbReference type="Gene3D" id="3.90.190.10">
    <property type="entry name" value="Protein tyrosine phosphatase superfamily"/>
    <property type="match status" value="1"/>
</dbReference>
<dbReference type="SUPFAM" id="SSF52799">
    <property type="entry name" value="(Phosphotyrosine protein) phosphatases II"/>
    <property type="match status" value="1"/>
</dbReference>
<dbReference type="Proteomes" id="UP000004291">
    <property type="component" value="Chromosome"/>
</dbReference>
<dbReference type="AlphaFoldDB" id="A9DBC4"/>
<dbReference type="PROSITE" id="PS50056">
    <property type="entry name" value="TYR_PHOSPHATASE_2"/>
    <property type="match status" value="1"/>
</dbReference>
<dbReference type="EMBL" id="ABIA03000004">
    <property type="protein sequence ID" value="EDQ32485.1"/>
    <property type="molecule type" value="Genomic_DNA"/>
</dbReference>
<dbReference type="PROSITE" id="PS00383">
    <property type="entry name" value="TYR_PHOSPHATASE_1"/>
    <property type="match status" value="1"/>
</dbReference>
<gene>
    <name evidence="3" type="ORF">HPDFL43_11816</name>
</gene>
<feature type="domain" description="Tyrosine specific protein phosphatases" evidence="2">
    <location>
        <begin position="65"/>
        <end position="132"/>
    </location>
</feature>
<organism evidence="3 4">
    <name type="scientific">Hoeflea phototrophica (strain DSM 17068 / NCIMB 14078 / DFL-43)</name>
    <dbReference type="NCBI Taxonomy" id="411684"/>
    <lineage>
        <taxon>Bacteria</taxon>
        <taxon>Pseudomonadati</taxon>
        <taxon>Pseudomonadota</taxon>
        <taxon>Alphaproteobacteria</taxon>
        <taxon>Hyphomicrobiales</taxon>
        <taxon>Rhizobiaceae</taxon>
        <taxon>Hoeflea</taxon>
    </lineage>
</organism>
<dbReference type="InterPro" id="IPR029021">
    <property type="entry name" value="Prot-tyrosine_phosphatase-like"/>
</dbReference>
<protein>
    <recommendedName>
        <fullName evidence="2">Tyrosine specific protein phosphatases domain-containing protein</fullName>
    </recommendedName>
</protein>
<evidence type="ECO:0000313" key="4">
    <source>
        <dbReference type="Proteomes" id="UP000004291"/>
    </source>
</evidence>
<comment type="caution">
    <text evidence="3">The sequence shown here is derived from an EMBL/GenBank/DDBJ whole genome shotgun (WGS) entry which is preliminary data.</text>
</comment>
<evidence type="ECO:0000313" key="3">
    <source>
        <dbReference type="EMBL" id="EDQ32485.1"/>
    </source>
</evidence>
<dbReference type="OrthoDB" id="9794527at2"/>
<dbReference type="InterPro" id="IPR016130">
    <property type="entry name" value="Tyr_Pase_AS"/>
</dbReference>
<reference evidence="3 4" key="1">
    <citation type="submission" date="2007-10" db="EMBL/GenBank/DDBJ databases">
        <authorList>
            <person name="Wagner-Dobler I."/>
            <person name="Ferriera S."/>
            <person name="Johnson J."/>
            <person name="Kravitz S."/>
            <person name="Beeson K."/>
            <person name="Sutton G."/>
            <person name="Rogers Y.-H."/>
            <person name="Friedman R."/>
            <person name="Frazier M."/>
            <person name="Venter J.C."/>
        </authorList>
    </citation>
    <scope>NUCLEOTIDE SEQUENCE [LARGE SCALE GENOMIC DNA]</scope>
    <source>
        <strain evidence="3 4">DFL-43</strain>
    </source>
</reference>
<keyword evidence="4" id="KW-1185">Reference proteome</keyword>
<name>A9DBC4_HOEPD</name>
<accession>A9DBC4</accession>